<feature type="compositionally biased region" description="Basic residues" evidence="1">
    <location>
        <begin position="107"/>
        <end position="128"/>
    </location>
</feature>
<proteinExistence type="predicted"/>
<gene>
    <name evidence="2" type="ORF">AMON00008_LOCUS14059</name>
</gene>
<name>A0A7S4VBC9_9DINO</name>
<organism evidence="2">
    <name type="scientific">Alexandrium monilatum</name>
    <dbReference type="NCBI Taxonomy" id="311494"/>
    <lineage>
        <taxon>Eukaryota</taxon>
        <taxon>Sar</taxon>
        <taxon>Alveolata</taxon>
        <taxon>Dinophyceae</taxon>
        <taxon>Gonyaulacales</taxon>
        <taxon>Pyrocystaceae</taxon>
        <taxon>Alexandrium</taxon>
    </lineage>
</organism>
<evidence type="ECO:0000256" key="1">
    <source>
        <dbReference type="SAM" id="MobiDB-lite"/>
    </source>
</evidence>
<dbReference type="AlphaFoldDB" id="A0A7S4VBC9"/>
<sequence>MATALRRAAAAWLPAAERLAGAAAARAVAAAAVEAASRPAAMEGHFFQRLGHWPFACDVPPFLPAVRATQTAAALPAVSGLVRQAEEAALPGGGAGDHGAAMECRGRRQKGSWGHRRGRGGMKGKRAK</sequence>
<evidence type="ECO:0000313" key="2">
    <source>
        <dbReference type="EMBL" id="CAE4574440.1"/>
    </source>
</evidence>
<feature type="region of interest" description="Disordered" evidence="1">
    <location>
        <begin position="89"/>
        <end position="128"/>
    </location>
</feature>
<reference evidence="2" key="1">
    <citation type="submission" date="2021-01" db="EMBL/GenBank/DDBJ databases">
        <authorList>
            <person name="Corre E."/>
            <person name="Pelletier E."/>
            <person name="Niang G."/>
            <person name="Scheremetjew M."/>
            <person name="Finn R."/>
            <person name="Kale V."/>
            <person name="Holt S."/>
            <person name="Cochrane G."/>
            <person name="Meng A."/>
            <person name="Brown T."/>
            <person name="Cohen L."/>
        </authorList>
    </citation>
    <scope>NUCLEOTIDE SEQUENCE</scope>
    <source>
        <strain evidence="2">CCMP3105</strain>
    </source>
</reference>
<accession>A0A7S4VBC9</accession>
<dbReference type="EMBL" id="HBNR01021125">
    <property type="protein sequence ID" value="CAE4574440.1"/>
    <property type="molecule type" value="Transcribed_RNA"/>
</dbReference>
<protein>
    <submittedName>
        <fullName evidence="2">Uncharacterized protein</fullName>
    </submittedName>
</protein>